<name>G8WW93_STREN</name>
<dbReference type="PATRIC" id="fig|1003195.29.peg.1384"/>
<keyword evidence="2" id="KW-1185">Reference proteome</keyword>
<evidence type="ECO:0000313" key="2">
    <source>
        <dbReference type="Proteomes" id="UP000007842"/>
    </source>
</evidence>
<dbReference type="Proteomes" id="UP000007842">
    <property type="component" value="Chromosome"/>
</dbReference>
<organism evidence="1 2">
    <name type="scientific">Streptantibioticus cattleyicolor (strain ATCC 35852 / DSM 46488 / JCM 4925 / NBRC 14057 / NRRL 8057)</name>
    <name type="common">Streptomyces cattleya</name>
    <dbReference type="NCBI Taxonomy" id="1003195"/>
    <lineage>
        <taxon>Bacteria</taxon>
        <taxon>Bacillati</taxon>
        <taxon>Actinomycetota</taxon>
        <taxon>Actinomycetes</taxon>
        <taxon>Kitasatosporales</taxon>
        <taxon>Streptomycetaceae</taxon>
        <taxon>Streptantibioticus</taxon>
    </lineage>
</organism>
<sequence>MVELDALVSVWLGITADQLVAIYSSRYGVLFEREAEMWFDGAGRRLARDPYAYGHGQVKEHFQQFEAYRQDPTNAPVPEGYTTPFYKADREKEMREAHAYFQKRLDDAIARGEWDPVKQEVPKP</sequence>
<dbReference type="EMBL" id="CP003219">
    <property type="protein sequence ID" value="AEW93749.1"/>
    <property type="molecule type" value="Genomic_DNA"/>
</dbReference>
<accession>G8WW93</accession>
<dbReference type="AlphaFoldDB" id="G8WW93"/>
<proteinExistence type="predicted"/>
<protein>
    <submittedName>
        <fullName evidence="1">Uncharacterized protein</fullName>
    </submittedName>
</protein>
<evidence type="ECO:0000313" key="1">
    <source>
        <dbReference type="EMBL" id="AEW93749.1"/>
    </source>
</evidence>
<gene>
    <name evidence="1" type="ordered locus">SCATT_13780</name>
</gene>
<dbReference type="KEGG" id="scy:SCATT_13780"/>
<dbReference type="STRING" id="1003195.SCATT_13780"/>
<reference evidence="2" key="1">
    <citation type="submission" date="2011-12" db="EMBL/GenBank/DDBJ databases">
        <title>Complete genome sequence of Streptomyces cattleya strain DSM 46488.</title>
        <authorList>
            <person name="Ou H.-Y."/>
            <person name="Li P."/>
            <person name="Zhao C."/>
            <person name="O'Hagan D."/>
            <person name="Deng Z."/>
        </authorList>
    </citation>
    <scope>NUCLEOTIDE SEQUENCE [LARGE SCALE GENOMIC DNA]</scope>
    <source>
        <strain evidence="2">ATCC 35852 / DSM 46488 / JCM 4925 / NBRC 14057 / NRRL 8057</strain>
    </source>
</reference>
<dbReference type="eggNOG" id="COG1002">
    <property type="taxonomic scope" value="Bacteria"/>
</dbReference>
<dbReference type="HOGENOM" id="CLU_2002561_0_0_11"/>